<organism evidence="1 2">
    <name type="scientific">Persea americana</name>
    <name type="common">Avocado</name>
    <dbReference type="NCBI Taxonomy" id="3435"/>
    <lineage>
        <taxon>Eukaryota</taxon>
        <taxon>Viridiplantae</taxon>
        <taxon>Streptophyta</taxon>
        <taxon>Embryophyta</taxon>
        <taxon>Tracheophyta</taxon>
        <taxon>Spermatophyta</taxon>
        <taxon>Magnoliopsida</taxon>
        <taxon>Magnoliidae</taxon>
        <taxon>Laurales</taxon>
        <taxon>Lauraceae</taxon>
        <taxon>Persea</taxon>
    </lineage>
</organism>
<evidence type="ECO:0000313" key="1">
    <source>
        <dbReference type="EMBL" id="KAJ8646338.1"/>
    </source>
</evidence>
<comment type="caution">
    <text evidence="1">The sequence shown here is derived from an EMBL/GenBank/DDBJ whole genome shotgun (WGS) entry which is preliminary data.</text>
</comment>
<protein>
    <submittedName>
        <fullName evidence="1">Uncharacterized protein</fullName>
    </submittedName>
</protein>
<proteinExistence type="predicted"/>
<reference evidence="1 2" key="1">
    <citation type="journal article" date="2022" name="Hortic Res">
        <title>A haplotype resolved chromosomal level avocado genome allows analysis of novel avocado genes.</title>
        <authorList>
            <person name="Nath O."/>
            <person name="Fletcher S.J."/>
            <person name="Hayward A."/>
            <person name="Shaw L.M."/>
            <person name="Masouleh A.K."/>
            <person name="Furtado A."/>
            <person name="Henry R.J."/>
            <person name="Mitter N."/>
        </authorList>
    </citation>
    <scope>NUCLEOTIDE SEQUENCE [LARGE SCALE GENOMIC DNA]</scope>
    <source>
        <strain evidence="2">cv. Hass</strain>
    </source>
</reference>
<sequence>MSSNSIPAPLPEAAGSVSLGYGIAIAVGILVLVSTIMLASYVCVRVKGGPRRDQPQAAGLSSSAALPGPDVSVVVITGGLDRPTIDSYPKFLFSGAGGLSEATCPICLSDYRPSDALRLIPDCRHCFHVACIDEWLRVSATCPLCRTSPSPTPLTTPLSELIPLAAHAR</sequence>
<name>A0ACC2MLE9_PERAE</name>
<dbReference type="EMBL" id="CM056810">
    <property type="protein sequence ID" value="KAJ8646338.1"/>
    <property type="molecule type" value="Genomic_DNA"/>
</dbReference>
<dbReference type="Proteomes" id="UP001234297">
    <property type="component" value="Chromosome 2"/>
</dbReference>
<gene>
    <name evidence="1" type="ORF">MRB53_008086</name>
</gene>
<keyword evidence="2" id="KW-1185">Reference proteome</keyword>
<evidence type="ECO:0000313" key="2">
    <source>
        <dbReference type="Proteomes" id="UP001234297"/>
    </source>
</evidence>
<accession>A0ACC2MLE9</accession>